<feature type="domain" description="Ig-like" evidence="5">
    <location>
        <begin position="207"/>
        <end position="298"/>
    </location>
</feature>
<dbReference type="PROSITE" id="PS50835">
    <property type="entry name" value="IG_LIKE"/>
    <property type="match status" value="1"/>
</dbReference>
<evidence type="ECO:0000313" key="7">
    <source>
        <dbReference type="Proteomes" id="UP000265140"/>
    </source>
</evidence>
<keyword evidence="3" id="KW-0812">Transmembrane</keyword>
<keyword evidence="7" id="KW-1185">Reference proteome</keyword>
<dbReference type="InterPro" id="IPR050208">
    <property type="entry name" value="MHC_class-I_related"/>
</dbReference>
<feature type="transmembrane region" description="Helical" evidence="3">
    <location>
        <begin position="306"/>
        <end position="327"/>
    </location>
</feature>
<dbReference type="SUPFAM" id="SSF54452">
    <property type="entry name" value="MHC antigen-recognition domain"/>
    <property type="match status" value="1"/>
</dbReference>
<keyword evidence="4" id="KW-0732">Signal</keyword>
<organism evidence="6 7">
    <name type="scientific">Esox lucius</name>
    <name type="common">Northern pike</name>
    <dbReference type="NCBI Taxonomy" id="8010"/>
    <lineage>
        <taxon>Eukaryota</taxon>
        <taxon>Metazoa</taxon>
        <taxon>Chordata</taxon>
        <taxon>Craniata</taxon>
        <taxon>Vertebrata</taxon>
        <taxon>Euteleostomi</taxon>
        <taxon>Actinopterygii</taxon>
        <taxon>Neopterygii</taxon>
        <taxon>Teleostei</taxon>
        <taxon>Protacanthopterygii</taxon>
        <taxon>Esociformes</taxon>
        <taxon>Esocidae</taxon>
        <taxon>Esox</taxon>
    </lineage>
</organism>
<evidence type="ECO:0000256" key="2">
    <source>
        <dbReference type="ARBA" id="ARBA00023319"/>
    </source>
</evidence>
<proteinExistence type="predicted"/>
<dbReference type="InterPro" id="IPR007110">
    <property type="entry name" value="Ig-like_dom"/>
</dbReference>
<dbReference type="InterPro" id="IPR013783">
    <property type="entry name" value="Ig-like_fold"/>
</dbReference>
<keyword evidence="3" id="KW-1133">Transmembrane helix</keyword>
<reference evidence="6 7" key="1">
    <citation type="submission" date="2020-02" db="EMBL/GenBank/DDBJ databases">
        <title>Esox lucius (northern pike) genome, fEsoLuc1, primary haplotype.</title>
        <authorList>
            <person name="Myers G."/>
            <person name="Karagic N."/>
            <person name="Meyer A."/>
            <person name="Pippel M."/>
            <person name="Reichard M."/>
            <person name="Winkler S."/>
            <person name="Tracey A."/>
            <person name="Sims Y."/>
            <person name="Howe K."/>
            <person name="Rhie A."/>
            <person name="Formenti G."/>
            <person name="Durbin R."/>
            <person name="Fedrigo O."/>
            <person name="Jarvis E.D."/>
        </authorList>
    </citation>
    <scope>NUCLEOTIDE SEQUENCE [LARGE SCALE GENOMIC DNA]</scope>
</reference>
<dbReference type="SUPFAM" id="SSF48726">
    <property type="entry name" value="Immunoglobulin"/>
    <property type="match status" value="1"/>
</dbReference>
<evidence type="ECO:0000256" key="4">
    <source>
        <dbReference type="SAM" id="SignalP"/>
    </source>
</evidence>
<accession>A0AAY5L0S9</accession>
<dbReference type="PANTHER" id="PTHR16675:SF191">
    <property type="entry name" value="CLASS I HISTOCOMPATIBILITY ANTIGEN, F10 ALPHA CHAIN-LIKE-RELATED"/>
    <property type="match status" value="1"/>
</dbReference>
<keyword evidence="1" id="KW-0325">Glycoprotein</keyword>
<dbReference type="PANTHER" id="PTHR16675">
    <property type="entry name" value="MHC CLASS I-RELATED"/>
    <property type="match status" value="1"/>
</dbReference>
<feature type="chain" id="PRO_5044201484" description="Ig-like domain-containing protein" evidence="4">
    <location>
        <begin position="20"/>
        <end position="353"/>
    </location>
</feature>
<evidence type="ECO:0000256" key="1">
    <source>
        <dbReference type="ARBA" id="ARBA00023180"/>
    </source>
</evidence>
<dbReference type="InterPro" id="IPR011162">
    <property type="entry name" value="MHC_I/II-like_Ag-recog"/>
</dbReference>
<dbReference type="Ensembl" id="ENSELUT00000094087.1">
    <property type="protein sequence ID" value="ENSELUP00000094165.1"/>
    <property type="gene ID" value="ENSELUG00000043511.1"/>
</dbReference>
<reference evidence="6" key="3">
    <citation type="submission" date="2025-09" db="UniProtKB">
        <authorList>
            <consortium name="Ensembl"/>
        </authorList>
    </citation>
    <scope>IDENTIFICATION</scope>
</reference>
<dbReference type="InterPro" id="IPR037055">
    <property type="entry name" value="MHC_I-like_Ag-recog_sf"/>
</dbReference>
<dbReference type="SMART" id="SM00407">
    <property type="entry name" value="IGc1"/>
    <property type="match status" value="1"/>
</dbReference>
<dbReference type="Gene3D" id="3.30.500.10">
    <property type="entry name" value="MHC class I-like antigen recognition-like"/>
    <property type="match status" value="1"/>
</dbReference>
<dbReference type="AlphaFoldDB" id="A0AAY5L0S9"/>
<evidence type="ECO:0000313" key="6">
    <source>
        <dbReference type="Ensembl" id="ENSELUP00000094165.1"/>
    </source>
</evidence>
<protein>
    <recommendedName>
        <fullName evidence="5">Ig-like domain-containing protein</fullName>
    </recommendedName>
</protein>
<gene>
    <name evidence="6" type="primary">CA12</name>
</gene>
<dbReference type="GO" id="GO:0009897">
    <property type="term" value="C:external side of plasma membrane"/>
    <property type="evidence" value="ECO:0007669"/>
    <property type="project" value="TreeGrafter"/>
</dbReference>
<dbReference type="GO" id="GO:0006955">
    <property type="term" value="P:immune response"/>
    <property type="evidence" value="ECO:0007669"/>
    <property type="project" value="TreeGrafter"/>
</dbReference>
<evidence type="ECO:0000256" key="3">
    <source>
        <dbReference type="SAM" id="Phobius"/>
    </source>
</evidence>
<sequence length="353" mass="40693">MGRLHAFLFFLYIHNIVYAGSGSHSLWALATYIIGETPFPEFIVVVMLDDVQVGYYDSKIKQPVYKGYHTSDKTKDDVAQNRILYTAYENMYNNMKARSSELNQVFNFTERFQVQQSISGCEMLDNGDQALIMTKNNLNSIYTDYAIYYNNTHFTYDAGNLLVGHDEKIQTYIHEILFQNVWFPICIQTLKRCLKREKNVVMRKVAPRLRLIKKRVSEGHRVTCLAFGFYPRHINLTLLRDGQPVAEQELTGGEVLPSGDGTYQMRKSLEVSTKELMERHQYSCTASHLSLDNKLDVSWNSEVERVHLSILSAPLVMVSVVMLLGIYRCVKWRTAVDTKEEEKVSSYSEISVN</sequence>
<dbReference type="Proteomes" id="UP000265140">
    <property type="component" value="Chromosome 2"/>
</dbReference>
<evidence type="ECO:0000259" key="5">
    <source>
        <dbReference type="PROSITE" id="PS50835"/>
    </source>
</evidence>
<keyword evidence="2" id="KW-0393">Immunoglobulin domain</keyword>
<feature type="signal peptide" evidence="4">
    <location>
        <begin position="1"/>
        <end position="19"/>
    </location>
</feature>
<reference evidence="6" key="2">
    <citation type="submission" date="2025-08" db="UniProtKB">
        <authorList>
            <consortium name="Ensembl"/>
        </authorList>
    </citation>
    <scope>IDENTIFICATION</scope>
</reference>
<dbReference type="GO" id="GO:0005615">
    <property type="term" value="C:extracellular space"/>
    <property type="evidence" value="ECO:0007669"/>
    <property type="project" value="TreeGrafter"/>
</dbReference>
<dbReference type="InterPro" id="IPR036179">
    <property type="entry name" value="Ig-like_dom_sf"/>
</dbReference>
<name>A0AAY5L0S9_ESOLU</name>
<dbReference type="Pfam" id="PF07654">
    <property type="entry name" value="C1-set"/>
    <property type="match status" value="1"/>
</dbReference>
<keyword evidence="3" id="KW-0472">Membrane</keyword>
<dbReference type="InterPro" id="IPR003597">
    <property type="entry name" value="Ig_C1-set"/>
</dbReference>
<dbReference type="Gene3D" id="2.60.40.10">
    <property type="entry name" value="Immunoglobulins"/>
    <property type="match status" value="1"/>
</dbReference>
<dbReference type="GeneTree" id="ENSGT01120000271825"/>
<dbReference type="InterPro" id="IPR003006">
    <property type="entry name" value="Ig/MHC_CS"/>
</dbReference>
<dbReference type="PROSITE" id="PS00290">
    <property type="entry name" value="IG_MHC"/>
    <property type="match status" value="1"/>
</dbReference>